<keyword evidence="2" id="KW-1185">Reference proteome</keyword>
<evidence type="ECO:0000313" key="1">
    <source>
        <dbReference type="EMBL" id="SEA96366.1"/>
    </source>
</evidence>
<organism evidence="1 2">
    <name type="scientific">Rubrimonas cliftonensis</name>
    <dbReference type="NCBI Taxonomy" id="89524"/>
    <lineage>
        <taxon>Bacteria</taxon>
        <taxon>Pseudomonadati</taxon>
        <taxon>Pseudomonadota</taxon>
        <taxon>Alphaproteobacteria</taxon>
        <taxon>Rhodobacterales</taxon>
        <taxon>Paracoccaceae</taxon>
        <taxon>Rubrimonas</taxon>
    </lineage>
</organism>
<protein>
    <submittedName>
        <fullName evidence="1">Uncharacterized protein</fullName>
    </submittedName>
</protein>
<dbReference type="EMBL" id="FNQM01000022">
    <property type="protein sequence ID" value="SEA96366.1"/>
    <property type="molecule type" value="Genomic_DNA"/>
</dbReference>
<name>A0A1H4FGF9_9RHOB</name>
<evidence type="ECO:0000313" key="2">
    <source>
        <dbReference type="Proteomes" id="UP000198703"/>
    </source>
</evidence>
<dbReference type="AlphaFoldDB" id="A0A1H4FGF9"/>
<dbReference type="Proteomes" id="UP000198703">
    <property type="component" value="Unassembled WGS sequence"/>
</dbReference>
<reference evidence="1 2" key="1">
    <citation type="submission" date="2016-10" db="EMBL/GenBank/DDBJ databases">
        <authorList>
            <person name="de Groot N.N."/>
        </authorList>
    </citation>
    <scope>NUCLEOTIDE SEQUENCE [LARGE SCALE GENOMIC DNA]</scope>
    <source>
        <strain evidence="1 2">DSM 15345</strain>
    </source>
</reference>
<sequence>MSDAIALCSPESLALLRADAAARARALTVNARIAVADGALARLAARHADASGRQAARRLVAAFLAETPWSPATGRDLAAVIRALAVAASRSPMAAAQLDAPLARLHELAAQARALTAAQAAVAALAPADMAALRLGVKRR</sequence>
<accession>A0A1H4FGF9</accession>
<gene>
    <name evidence="1" type="ORF">SAMN05444370_12215</name>
</gene>
<proteinExistence type="predicted"/>